<evidence type="ECO:0000313" key="2">
    <source>
        <dbReference type="Proteomes" id="UP001207654"/>
    </source>
</evidence>
<proteinExistence type="predicted"/>
<protein>
    <submittedName>
        <fullName evidence="1">Uncharacterized protein</fullName>
    </submittedName>
</protein>
<sequence length="190" mass="21271">MSAFIVTPGLVAGKLMRRLVNGHPRLRDRGIRIRAVKGNAGASREAREIIFWQRVPVVVVLDAHTLSPDLMAEQCGWAHLLLERVEPPSEWRVLAVAPEIAVLLFRDEQLLRSVLPVSPSFEQLIRGRYEPNRVLAELFAQAGEQPFPDALLHRLDQADLSSLWSVAPELRPLEEFLLEKLAAQQPGTAP</sequence>
<accession>A0ABT4AHU9</accession>
<dbReference type="RefSeq" id="WP_267539115.1">
    <property type="nucleotide sequence ID" value="NZ_JAPNKA010000001.1"/>
</dbReference>
<dbReference type="Proteomes" id="UP001207654">
    <property type="component" value="Unassembled WGS sequence"/>
</dbReference>
<keyword evidence="2" id="KW-1185">Reference proteome</keyword>
<name>A0ABT4AHU9_9BACT</name>
<comment type="caution">
    <text evidence="1">The sequence shown here is derived from an EMBL/GenBank/DDBJ whole genome shotgun (WGS) entry which is preliminary data.</text>
</comment>
<gene>
    <name evidence="1" type="ORF">OV287_38980</name>
</gene>
<dbReference type="EMBL" id="JAPNKA010000001">
    <property type="protein sequence ID" value="MCY1080452.1"/>
    <property type="molecule type" value="Genomic_DNA"/>
</dbReference>
<evidence type="ECO:0000313" key="1">
    <source>
        <dbReference type="EMBL" id="MCY1080452.1"/>
    </source>
</evidence>
<organism evidence="1 2">
    <name type="scientific">Archangium lansingense</name>
    <dbReference type="NCBI Taxonomy" id="2995310"/>
    <lineage>
        <taxon>Bacteria</taxon>
        <taxon>Pseudomonadati</taxon>
        <taxon>Myxococcota</taxon>
        <taxon>Myxococcia</taxon>
        <taxon>Myxococcales</taxon>
        <taxon>Cystobacterineae</taxon>
        <taxon>Archangiaceae</taxon>
        <taxon>Archangium</taxon>
    </lineage>
</organism>
<reference evidence="1 2" key="1">
    <citation type="submission" date="2022-11" db="EMBL/GenBank/DDBJ databases">
        <title>Minimal conservation of predation-associated metabolite biosynthetic gene clusters underscores biosynthetic potential of Myxococcota including descriptions for ten novel species: Archangium lansinium sp. nov., Myxococcus landrumus sp. nov., Nannocystis bai.</title>
        <authorList>
            <person name="Ahearne A."/>
            <person name="Stevens C."/>
            <person name="Phillips K."/>
        </authorList>
    </citation>
    <scope>NUCLEOTIDE SEQUENCE [LARGE SCALE GENOMIC DNA]</scope>
    <source>
        <strain evidence="1 2">MIWBW</strain>
    </source>
</reference>